<dbReference type="Proteomes" id="UP001396334">
    <property type="component" value="Unassembled WGS sequence"/>
</dbReference>
<name>A0ABR2TG44_9ROSI</name>
<evidence type="ECO:0000313" key="2">
    <source>
        <dbReference type="EMBL" id="KAK9036453.1"/>
    </source>
</evidence>
<dbReference type="EMBL" id="JBBPBN010000006">
    <property type="protein sequence ID" value="KAK9036453.1"/>
    <property type="molecule type" value="Genomic_DNA"/>
</dbReference>
<proteinExistence type="predicted"/>
<feature type="region of interest" description="Disordered" evidence="1">
    <location>
        <begin position="46"/>
        <end position="96"/>
    </location>
</feature>
<accession>A0ABR2TG44</accession>
<comment type="caution">
    <text evidence="2">The sequence shown here is derived from an EMBL/GenBank/DDBJ whole genome shotgun (WGS) entry which is preliminary data.</text>
</comment>
<organism evidence="2 3">
    <name type="scientific">Hibiscus sabdariffa</name>
    <name type="common">roselle</name>
    <dbReference type="NCBI Taxonomy" id="183260"/>
    <lineage>
        <taxon>Eukaryota</taxon>
        <taxon>Viridiplantae</taxon>
        <taxon>Streptophyta</taxon>
        <taxon>Embryophyta</taxon>
        <taxon>Tracheophyta</taxon>
        <taxon>Spermatophyta</taxon>
        <taxon>Magnoliopsida</taxon>
        <taxon>eudicotyledons</taxon>
        <taxon>Gunneridae</taxon>
        <taxon>Pentapetalae</taxon>
        <taxon>rosids</taxon>
        <taxon>malvids</taxon>
        <taxon>Malvales</taxon>
        <taxon>Malvaceae</taxon>
        <taxon>Malvoideae</taxon>
        <taxon>Hibiscus</taxon>
    </lineage>
</organism>
<reference evidence="2 3" key="1">
    <citation type="journal article" date="2024" name="G3 (Bethesda)">
        <title>Genome assembly of Hibiscus sabdariffa L. provides insights into metabolisms of medicinal natural products.</title>
        <authorList>
            <person name="Kim T."/>
        </authorList>
    </citation>
    <scope>NUCLEOTIDE SEQUENCE [LARGE SCALE GENOMIC DNA]</scope>
    <source>
        <strain evidence="2">TK-2024</strain>
        <tissue evidence="2">Old leaves</tissue>
    </source>
</reference>
<protein>
    <submittedName>
        <fullName evidence="2">Uncharacterized protein</fullName>
    </submittedName>
</protein>
<gene>
    <name evidence="2" type="ORF">V6N11_078454</name>
</gene>
<evidence type="ECO:0000313" key="3">
    <source>
        <dbReference type="Proteomes" id="UP001396334"/>
    </source>
</evidence>
<keyword evidence="3" id="KW-1185">Reference proteome</keyword>
<sequence length="96" mass="10677">MSFNSLKSPTSRDLYQTDWCSHGYLCFRSPHGSTPGLERAVIRYMPQGPDSADRTNPHTVPSALRVMRPEPSLKPHGSTPGLERAEQINATRTRLG</sequence>
<evidence type="ECO:0000256" key="1">
    <source>
        <dbReference type="SAM" id="MobiDB-lite"/>
    </source>
</evidence>